<comment type="caution">
    <text evidence="3">The sequence shown here is derived from an EMBL/GenBank/DDBJ whole genome shotgun (WGS) entry which is preliminary data.</text>
</comment>
<gene>
    <name evidence="3" type="ORF">RhiirA1_462178</name>
</gene>
<keyword evidence="1" id="KW-0812">Transmembrane</keyword>
<proteinExistence type="predicted"/>
<feature type="transmembrane region" description="Helical" evidence="1">
    <location>
        <begin position="169"/>
        <end position="189"/>
    </location>
</feature>
<dbReference type="Proteomes" id="UP000232688">
    <property type="component" value="Unassembled WGS sequence"/>
</dbReference>
<feature type="transmembrane region" description="Helical" evidence="1">
    <location>
        <begin position="196"/>
        <end position="215"/>
    </location>
</feature>
<evidence type="ECO:0000256" key="1">
    <source>
        <dbReference type="SAM" id="Phobius"/>
    </source>
</evidence>
<protein>
    <submittedName>
        <fullName evidence="3">Uncharacterized protein</fullName>
    </submittedName>
</protein>
<keyword evidence="2" id="KW-0732">Signal</keyword>
<dbReference type="VEuPathDB" id="FungiDB:RhiirA1_462178"/>
<reference evidence="3 4" key="1">
    <citation type="submission" date="2017-10" db="EMBL/GenBank/DDBJ databases">
        <title>Extensive intraspecific genome diversity in a model arbuscular mycorrhizal fungus.</title>
        <authorList>
            <person name="Chen E.C.H."/>
            <person name="Morin E."/>
            <person name="Baudet D."/>
            <person name="Noel J."/>
            <person name="Ndikumana S."/>
            <person name="Charron P."/>
            <person name="St-Onge C."/>
            <person name="Giorgi J."/>
            <person name="Grigoriev I.V."/>
            <person name="Roux C."/>
            <person name="Martin F.M."/>
            <person name="Corradi N."/>
        </authorList>
    </citation>
    <scope>NUCLEOTIDE SEQUENCE [LARGE SCALE GENOMIC DNA]</scope>
    <source>
        <strain evidence="3 4">A1</strain>
    </source>
</reference>
<feature type="transmembrane region" description="Helical" evidence="1">
    <location>
        <begin position="132"/>
        <end position="157"/>
    </location>
</feature>
<organism evidence="3 4">
    <name type="scientific">Rhizophagus irregularis</name>
    <dbReference type="NCBI Taxonomy" id="588596"/>
    <lineage>
        <taxon>Eukaryota</taxon>
        <taxon>Fungi</taxon>
        <taxon>Fungi incertae sedis</taxon>
        <taxon>Mucoromycota</taxon>
        <taxon>Glomeromycotina</taxon>
        <taxon>Glomeromycetes</taxon>
        <taxon>Glomerales</taxon>
        <taxon>Glomeraceae</taxon>
        <taxon>Rhizophagus</taxon>
    </lineage>
</organism>
<dbReference type="VEuPathDB" id="FungiDB:RhiirFUN_004054"/>
<feature type="signal peptide" evidence="2">
    <location>
        <begin position="1"/>
        <end position="18"/>
    </location>
</feature>
<dbReference type="VEuPathDB" id="FungiDB:FUN_003860"/>
<feature type="chain" id="PRO_5014793503" evidence="2">
    <location>
        <begin position="19"/>
        <end position="376"/>
    </location>
</feature>
<feature type="transmembrane region" description="Helical" evidence="1">
    <location>
        <begin position="51"/>
        <end position="70"/>
    </location>
</feature>
<keyword evidence="1" id="KW-1133">Transmembrane helix</keyword>
<feature type="transmembrane region" description="Helical" evidence="1">
    <location>
        <begin position="82"/>
        <end position="105"/>
    </location>
</feature>
<reference evidence="3 4" key="2">
    <citation type="submission" date="2017-10" db="EMBL/GenBank/DDBJ databases">
        <title>Genome analyses suggest a sexual origin of heterokaryosis in a supposedly ancient asexual fungus.</title>
        <authorList>
            <person name="Corradi N."/>
            <person name="Sedzielewska K."/>
            <person name="Noel J."/>
            <person name="Charron P."/>
            <person name="Farinelli L."/>
            <person name="Marton T."/>
            <person name="Kruger M."/>
            <person name="Pelin A."/>
            <person name="Brachmann A."/>
            <person name="Corradi N."/>
        </authorList>
    </citation>
    <scope>NUCLEOTIDE SEQUENCE [LARGE SCALE GENOMIC DNA]</scope>
    <source>
        <strain evidence="3 4">A1</strain>
    </source>
</reference>
<dbReference type="EMBL" id="LLXH01000620">
    <property type="protein sequence ID" value="PKC64604.1"/>
    <property type="molecule type" value="Genomic_DNA"/>
</dbReference>
<sequence length="376" mass="44036">MIIIFIIFISLIIPNVYAQEYNPTSDAYDNLINVLLPLLIISAYKSRYKYLIGIFEFCLLWIYLFIFPPIYNYFVYKSTYKYDFVCMISCIILSTCFVCLLAYGIKNNVTVIKSIDKPAKKPSRLIFTPKQYIISGLLLILICSIMPSLSFTYAIYWIRKDVIIEKITYGWYIFVSTIFILIVFLLMLFGRILLAFYFYLVVSIGLCFSIAYSSNSYFTKLVLVFMSYFLARVFDSEVLLGRFVKSYDKSAIVRDFFHAIHKCFGYFAKVDNTRMLRFYIDEADKAIDDMDIKFMVADDFSFKDVSEITIRYNSNAPRSAHYIKNIRYSTSFLTIMVNDETMDYPLHGVQNNILFQTPKLLNGIILTMTFLKEENQ</sequence>
<dbReference type="AlphaFoldDB" id="A0A2N0RMS8"/>
<evidence type="ECO:0000256" key="2">
    <source>
        <dbReference type="SAM" id="SignalP"/>
    </source>
</evidence>
<accession>A0A2N0RMS8</accession>
<keyword evidence="1" id="KW-0472">Membrane</keyword>
<evidence type="ECO:0000313" key="3">
    <source>
        <dbReference type="EMBL" id="PKC64604.1"/>
    </source>
</evidence>
<evidence type="ECO:0000313" key="4">
    <source>
        <dbReference type="Proteomes" id="UP000232688"/>
    </source>
</evidence>
<name>A0A2N0RMS8_9GLOM</name>